<evidence type="ECO:0000313" key="6">
    <source>
        <dbReference type="EMBL" id="VDK85055.1"/>
    </source>
</evidence>
<keyword evidence="7" id="KW-1185">Reference proteome</keyword>
<evidence type="ECO:0000256" key="1">
    <source>
        <dbReference type="ARBA" id="ARBA00004167"/>
    </source>
</evidence>
<sequence length="88" mass="9983">MLLSLIRLASKRTDMRPFHKRFFTENVLNKLYCSTVIALIGGALCVTSIGLVNAVMYYKVVKPAREADRERMEKDLIEADEAGFAMKL</sequence>
<proteinExistence type="predicted"/>
<keyword evidence="4 5" id="KW-0472">Membrane</keyword>
<evidence type="ECO:0000256" key="3">
    <source>
        <dbReference type="ARBA" id="ARBA00022989"/>
    </source>
</evidence>
<dbReference type="AlphaFoldDB" id="A0A3P6TUH2"/>
<gene>
    <name evidence="6" type="ORF">NLS_LOCUS6943</name>
</gene>
<dbReference type="EMBL" id="UYRX01000658">
    <property type="protein sequence ID" value="VDK85055.1"/>
    <property type="molecule type" value="Genomic_DNA"/>
</dbReference>
<evidence type="ECO:0000256" key="4">
    <source>
        <dbReference type="ARBA" id="ARBA00023136"/>
    </source>
</evidence>
<comment type="subcellular location">
    <subcellularLocation>
        <location evidence="1">Membrane</location>
        <topology evidence="1">Single-pass membrane protein</topology>
    </subcellularLocation>
</comment>
<evidence type="ECO:0000256" key="2">
    <source>
        <dbReference type="ARBA" id="ARBA00022692"/>
    </source>
</evidence>
<dbReference type="GO" id="GO:0016020">
    <property type="term" value="C:membrane"/>
    <property type="evidence" value="ECO:0007669"/>
    <property type="project" value="UniProtKB-SubCell"/>
</dbReference>
<name>A0A3P6TUH2_LITSI</name>
<keyword evidence="3 5" id="KW-1133">Transmembrane helix</keyword>
<organism evidence="6 7">
    <name type="scientific">Litomosoides sigmodontis</name>
    <name type="common">Filarial nematode worm</name>
    <dbReference type="NCBI Taxonomy" id="42156"/>
    <lineage>
        <taxon>Eukaryota</taxon>
        <taxon>Metazoa</taxon>
        <taxon>Ecdysozoa</taxon>
        <taxon>Nematoda</taxon>
        <taxon>Chromadorea</taxon>
        <taxon>Rhabditida</taxon>
        <taxon>Spirurina</taxon>
        <taxon>Spiruromorpha</taxon>
        <taxon>Filarioidea</taxon>
        <taxon>Onchocercidae</taxon>
        <taxon>Litomosoides</taxon>
    </lineage>
</organism>
<dbReference type="InterPro" id="IPR029208">
    <property type="entry name" value="COX14"/>
</dbReference>
<accession>A0A3P6TUH2</accession>
<keyword evidence="2 5" id="KW-0812">Transmembrane</keyword>
<dbReference type="OMA" id="CMTSVAL"/>
<protein>
    <submittedName>
        <fullName evidence="6">Uncharacterized protein</fullName>
    </submittedName>
</protein>
<feature type="transmembrane region" description="Helical" evidence="5">
    <location>
        <begin position="36"/>
        <end position="58"/>
    </location>
</feature>
<reference evidence="6 7" key="1">
    <citation type="submission" date="2018-08" db="EMBL/GenBank/DDBJ databases">
        <authorList>
            <person name="Laetsch R D."/>
            <person name="Stevens L."/>
            <person name="Kumar S."/>
            <person name="Blaxter L. M."/>
        </authorList>
    </citation>
    <scope>NUCLEOTIDE SEQUENCE [LARGE SCALE GENOMIC DNA]</scope>
</reference>
<dbReference type="Proteomes" id="UP000277928">
    <property type="component" value="Unassembled WGS sequence"/>
</dbReference>
<dbReference type="Pfam" id="PF14880">
    <property type="entry name" value="COX14"/>
    <property type="match status" value="1"/>
</dbReference>
<evidence type="ECO:0000313" key="7">
    <source>
        <dbReference type="Proteomes" id="UP000277928"/>
    </source>
</evidence>
<dbReference type="OrthoDB" id="5783455at2759"/>
<evidence type="ECO:0000256" key="5">
    <source>
        <dbReference type="SAM" id="Phobius"/>
    </source>
</evidence>